<dbReference type="CDD" id="cd08170">
    <property type="entry name" value="GlyDH"/>
    <property type="match status" value="1"/>
</dbReference>
<comment type="cofactor">
    <cofactor evidence="8">
        <name>Zn(2+)</name>
        <dbReference type="ChEBI" id="CHEBI:29105"/>
    </cofactor>
    <text evidence="8">Binds 1 zinc ion per subunit.</text>
</comment>
<evidence type="ECO:0000256" key="9">
    <source>
        <dbReference type="PIRSR" id="PIRSR000112-2"/>
    </source>
</evidence>
<dbReference type="InterPro" id="IPR016205">
    <property type="entry name" value="Glycerol_DH"/>
</dbReference>
<proteinExistence type="predicted"/>
<comment type="catalytic activity">
    <reaction evidence="7">
        <text>glycerol + NAD(+) = dihydroxyacetone + NADH + H(+)</text>
        <dbReference type="Rhea" id="RHEA:13769"/>
        <dbReference type="ChEBI" id="CHEBI:15378"/>
        <dbReference type="ChEBI" id="CHEBI:16016"/>
        <dbReference type="ChEBI" id="CHEBI:17754"/>
        <dbReference type="ChEBI" id="CHEBI:57540"/>
        <dbReference type="ChEBI" id="CHEBI:57945"/>
        <dbReference type="EC" id="1.1.1.6"/>
    </reaction>
</comment>
<evidence type="ECO:0000256" key="10">
    <source>
        <dbReference type="PIRSR" id="PIRSR000112-3"/>
    </source>
</evidence>
<evidence type="ECO:0000313" key="13">
    <source>
        <dbReference type="Proteomes" id="UP000761264"/>
    </source>
</evidence>
<dbReference type="PANTHER" id="PTHR43616">
    <property type="entry name" value="GLYCEROL DEHYDROGENASE"/>
    <property type="match status" value="1"/>
</dbReference>
<evidence type="ECO:0000256" key="3">
    <source>
        <dbReference type="ARBA" id="ARBA00023027"/>
    </source>
</evidence>
<dbReference type="PANTHER" id="PTHR43616:SF5">
    <property type="entry name" value="GLYCEROL DEHYDROGENASE 1"/>
    <property type="match status" value="1"/>
</dbReference>
<keyword evidence="8" id="KW-0862">Zinc</keyword>
<evidence type="ECO:0000256" key="5">
    <source>
        <dbReference type="ARBA" id="ARBA00039147"/>
    </source>
</evidence>
<dbReference type="Proteomes" id="UP000761264">
    <property type="component" value="Unassembled WGS sequence"/>
</dbReference>
<dbReference type="GO" id="GO:0008888">
    <property type="term" value="F:glycerol dehydrogenase (NAD+) activity"/>
    <property type="evidence" value="ECO:0007669"/>
    <property type="project" value="UniProtKB-EC"/>
</dbReference>
<name>A0A967K9X6_9PROT</name>
<evidence type="ECO:0000256" key="4">
    <source>
        <dbReference type="ARBA" id="ARBA00037918"/>
    </source>
</evidence>
<evidence type="ECO:0000259" key="11">
    <source>
        <dbReference type="Pfam" id="PF00465"/>
    </source>
</evidence>
<evidence type="ECO:0000256" key="1">
    <source>
        <dbReference type="ARBA" id="ARBA00022723"/>
    </source>
</evidence>
<evidence type="ECO:0000256" key="2">
    <source>
        <dbReference type="ARBA" id="ARBA00023002"/>
    </source>
</evidence>
<dbReference type="AlphaFoldDB" id="A0A967K9X6"/>
<feature type="binding site" evidence="9">
    <location>
        <position position="122"/>
    </location>
    <ligand>
        <name>glycerol</name>
        <dbReference type="ChEBI" id="CHEBI:17754"/>
    </ligand>
</feature>
<dbReference type="NCBIfam" id="NF006941">
    <property type="entry name" value="PRK09423.1"/>
    <property type="match status" value="1"/>
</dbReference>
<dbReference type="Pfam" id="PF00465">
    <property type="entry name" value="Fe-ADH"/>
    <property type="match status" value="1"/>
</dbReference>
<dbReference type="Gene3D" id="3.40.50.1970">
    <property type="match status" value="1"/>
</dbReference>
<keyword evidence="3 10" id="KW-0520">NAD</keyword>
<evidence type="ECO:0000256" key="6">
    <source>
        <dbReference type="ARBA" id="ARBA00040132"/>
    </source>
</evidence>
<reference evidence="12" key="1">
    <citation type="submission" date="2020-03" db="EMBL/GenBank/DDBJ databases">
        <title>Genome of Pelagibius litoralis DSM 21314T.</title>
        <authorList>
            <person name="Wang G."/>
        </authorList>
    </citation>
    <scope>NUCLEOTIDE SEQUENCE</scope>
    <source>
        <strain evidence="12">DSM 21314</strain>
    </source>
</reference>
<dbReference type="Gene3D" id="1.20.1090.10">
    <property type="entry name" value="Dehydroquinate synthase-like - alpha domain"/>
    <property type="match status" value="1"/>
</dbReference>
<feature type="binding site" evidence="10">
    <location>
        <position position="132"/>
    </location>
    <ligand>
        <name>NAD(+)</name>
        <dbReference type="ChEBI" id="CHEBI:57540"/>
    </ligand>
</feature>
<feature type="binding site" evidence="10">
    <location>
        <begin position="95"/>
        <end position="99"/>
    </location>
    <ligand>
        <name>NAD(+)</name>
        <dbReference type="ChEBI" id="CHEBI:57540"/>
    </ligand>
</feature>
<sequence length="367" mass="38340">MTDLALGFPARYIQGPGALDRIGQVATNLGQKALVLADPFVIDLVGDRVVGSLKAVGLDYRLEAFGGECCAPEIERLTRLAQGSEAQMIVAIGGGKALDTGKAVAAAAQVRMISVPTIASTDGPVSSIAVEYTEDHVHIGVMRFNQSPDIVLVDSDIIAKAPAALLIAGMGDGIATWYEARACHASGTINFRGGAISPVALALARQCLETILEFGEAAVADVAEGAVAPAVERVIEANIFLSGIGFENTGVAGAHALDTAISRLSAKNTAQHGERVALGVLFQLALEGSEDEIGPLLDFYGRVELPRSFAEIGLDLTGEGDLDELVRLILRDGSPIYNLPFDVDHGSVSQALDRWRRPADQFGNAGG</sequence>
<keyword evidence="2" id="KW-0560">Oxidoreductase</keyword>
<evidence type="ECO:0000256" key="7">
    <source>
        <dbReference type="ARBA" id="ARBA00049006"/>
    </source>
</evidence>
<evidence type="ECO:0000313" key="12">
    <source>
        <dbReference type="EMBL" id="NIA71308.1"/>
    </source>
</evidence>
<accession>A0A967K9X6</accession>
<feature type="binding site" evidence="10">
    <location>
        <begin position="117"/>
        <end position="120"/>
    </location>
    <ligand>
        <name>NAD(+)</name>
        <dbReference type="ChEBI" id="CHEBI:57540"/>
    </ligand>
</feature>
<dbReference type="InterPro" id="IPR001670">
    <property type="entry name" value="ADH_Fe/GldA"/>
</dbReference>
<keyword evidence="13" id="KW-1185">Reference proteome</keyword>
<organism evidence="12 13">
    <name type="scientific">Pelagibius litoralis</name>
    <dbReference type="NCBI Taxonomy" id="374515"/>
    <lineage>
        <taxon>Bacteria</taxon>
        <taxon>Pseudomonadati</taxon>
        <taxon>Pseudomonadota</taxon>
        <taxon>Alphaproteobacteria</taxon>
        <taxon>Rhodospirillales</taxon>
        <taxon>Rhodovibrionaceae</taxon>
        <taxon>Pelagibius</taxon>
    </lineage>
</organism>
<feature type="binding site" evidence="8">
    <location>
        <position position="255"/>
    </location>
    <ligand>
        <name>glycerol</name>
        <dbReference type="ChEBI" id="CHEBI:17754"/>
    </ligand>
</feature>
<feature type="domain" description="Alcohol dehydrogenase iron-type/glycerol dehydrogenase GldA" evidence="11">
    <location>
        <begin position="9"/>
        <end position="154"/>
    </location>
</feature>
<keyword evidence="1 8" id="KW-0479">Metal-binding</keyword>
<protein>
    <recommendedName>
        <fullName evidence="6">Glycerol dehydrogenase</fullName>
        <ecNumber evidence="5">1.1.1.6</ecNumber>
    </recommendedName>
</protein>
<dbReference type="EC" id="1.1.1.6" evidence="5"/>
<comment type="caution">
    <text evidence="12">The sequence shown here is derived from an EMBL/GenBank/DDBJ whole genome shotgun (WGS) entry which is preliminary data.</text>
</comment>
<gene>
    <name evidence="12" type="ORF">HBA54_22160</name>
</gene>
<feature type="binding site" evidence="8">
    <location>
        <position position="172"/>
    </location>
    <ligand>
        <name>glycerol</name>
        <dbReference type="ChEBI" id="CHEBI:17754"/>
    </ligand>
</feature>
<feature type="binding site" evidence="10">
    <location>
        <position position="38"/>
    </location>
    <ligand>
        <name>NAD(+)</name>
        <dbReference type="ChEBI" id="CHEBI:57540"/>
    </ligand>
</feature>
<evidence type="ECO:0000256" key="8">
    <source>
        <dbReference type="PIRSR" id="PIRSR000112-1"/>
    </source>
</evidence>
<feature type="binding site" evidence="8">
    <location>
        <position position="272"/>
    </location>
    <ligand>
        <name>glycerol</name>
        <dbReference type="ChEBI" id="CHEBI:17754"/>
    </ligand>
</feature>
<dbReference type="EMBL" id="JAAQPH010000021">
    <property type="protein sequence ID" value="NIA71308.1"/>
    <property type="molecule type" value="Genomic_DNA"/>
</dbReference>
<dbReference type="RefSeq" id="WP_167228815.1">
    <property type="nucleotide sequence ID" value="NZ_JAAQPH010000021.1"/>
</dbReference>
<dbReference type="PIRSF" id="PIRSF000112">
    <property type="entry name" value="Glycerol_dehydrogenase"/>
    <property type="match status" value="1"/>
</dbReference>
<dbReference type="GO" id="GO:0046872">
    <property type="term" value="F:metal ion binding"/>
    <property type="evidence" value="ECO:0007669"/>
    <property type="project" value="UniProtKB-KW"/>
</dbReference>
<dbReference type="SUPFAM" id="SSF56796">
    <property type="entry name" value="Dehydroquinate synthase-like"/>
    <property type="match status" value="1"/>
</dbReference>
<comment type="pathway">
    <text evidence="4">Polyol metabolism; glycerol fermentation; glycerone phosphate from glycerol (oxidative route): step 1/2.</text>
</comment>
<feature type="binding site" evidence="10">
    <location>
        <position position="126"/>
    </location>
    <ligand>
        <name>NAD(+)</name>
        <dbReference type="ChEBI" id="CHEBI:57540"/>
    </ligand>
</feature>